<dbReference type="InterPro" id="IPR014722">
    <property type="entry name" value="Rib_uL2_dom2"/>
</dbReference>
<dbReference type="Proteomes" id="UP000215086">
    <property type="component" value="Chromosome"/>
</dbReference>
<protein>
    <recommendedName>
        <fullName evidence="4 5">Large ribosomal subunit protein uL24</fullName>
    </recommendedName>
</protein>
<dbReference type="KEGG" id="ttf:THTE_1398"/>
<evidence type="ECO:0000256" key="1">
    <source>
        <dbReference type="ARBA" id="ARBA00010618"/>
    </source>
</evidence>
<dbReference type="Pfam" id="PF17136">
    <property type="entry name" value="ribosomal_L24"/>
    <property type="match status" value="1"/>
</dbReference>
<dbReference type="OrthoDB" id="9807419at2"/>
<dbReference type="InterPro" id="IPR041988">
    <property type="entry name" value="Ribosomal_uL24_KOW"/>
</dbReference>
<evidence type="ECO:0000313" key="8">
    <source>
        <dbReference type="EMBL" id="ASV74000.1"/>
    </source>
</evidence>
<dbReference type="PANTHER" id="PTHR12903">
    <property type="entry name" value="MITOCHONDRIAL RIBOSOMAL PROTEIN L24"/>
    <property type="match status" value="1"/>
</dbReference>
<evidence type="ECO:0000313" key="9">
    <source>
        <dbReference type="Proteomes" id="UP000215086"/>
    </source>
</evidence>
<keyword evidence="5" id="KW-0694">RNA-binding</keyword>
<name>A0A286RDF9_9BACT</name>
<organism evidence="8 9">
    <name type="scientific">Thermogutta terrifontis</name>
    <dbReference type="NCBI Taxonomy" id="1331910"/>
    <lineage>
        <taxon>Bacteria</taxon>
        <taxon>Pseudomonadati</taxon>
        <taxon>Planctomycetota</taxon>
        <taxon>Planctomycetia</taxon>
        <taxon>Pirellulales</taxon>
        <taxon>Thermoguttaceae</taxon>
        <taxon>Thermogutta</taxon>
    </lineage>
</organism>
<keyword evidence="9" id="KW-1185">Reference proteome</keyword>
<evidence type="ECO:0000256" key="2">
    <source>
        <dbReference type="ARBA" id="ARBA00022980"/>
    </source>
</evidence>
<dbReference type="GO" id="GO:0019843">
    <property type="term" value="F:rRNA binding"/>
    <property type="evidence" value="ECO:0007669"/>
    <property type="project" value="UniProtKB-UniRule"/>
</dbReference>
<dbReference type="InterPro" id="IPR003256">
    <property type="entry name" value="Ribosomal_uL24"/>
</dbReference>
<dbReference type="GO" id="GO:0005840">
    <property type="term" value="C:ribosome"/>
    <property type="evidence" value="ECO:0007669"/>
    <property type="project" value="UniProtKB-KW"/>
</dbReference>
<keyword evidence="3 5" id="KW-0687">Ribonucleoprotein</keyword>
<feature type="domain" description="KOW" evidence="7">
    <location>
        <begin position="2"/>
        <end position="29"/>
    </location>
</feature>
<dbReference type="SUPFAM" id="SSF50104">
    <property type="entry name" value="Translation proteins SH3-like domain"/>
    <property type="match status" value="1"/>
</dbReference>
<dbReference type="NCBIfam" id="TIGR01079">
    <property type="entry name" value="rplX_bact"/>
    <property type="match status" value="1"/>
</dbReference>
<evidence type="ECO:0000256" key="6">
    <source>
        <dbReference type="RuleBase" id="RU003477"/>
    </source>
</evidence>
<comment type="function">
    <text evidence="5">One of two assembly initiator proteins, it binds directly to the 5'-end of the 23S rRNA, where it nucleates assembly of the 50S subunit.</text>
</comment>
<sequence>MRIRVDDIVEVISGDDKGVRGRVLRVDRKEGRVVVEGVNVVLKHVRPSRQARQGGRLSKERPIQMSNVMLVCPSCDRATRVGARFLPDGSKVRYCKKCNANIGVISPPRKRVTQKA</sequence>
<comment type="subunit">
    <text evidence="5">Part of the 50S ribosomal subunit.</text>
</comment>
<evidence type="ECO:0000259" key="7">
    <source>
        <dbReference type="SMART" id="SM00739"/>
    </source>
</evidence>
<dbReference type="GO" id="GO:0006412">
    <property type="term" value="P:translation"/>
    <property type="evidence" value="ECO:0007669"/>
    <property type="project" value="UniProtKB-UniRule"/>
</dbReference>
<dbReference type="InterPro" id="IPR005825">
    <property type="entry name" value="Ribosomal_uL24_CS"/>
</dbReference>
<comment type="similarity">
    <text evidence="1 5 6">Belongs to the universal ribosomal protein uL24 family.</text>
</comment>
<dbReference type="EMBL" id="CP018477">
    <property type="protein sequence ID" value="ASV74000.1"/>
    <property type="molecule type" value="Genomic_DNA"/>
</dbReference>
<evidence type="ECO:0000256" key="5">
    <source>
        <dbReference type="HAMAP-Rule" id="MF_01326"/>
    </source>
</evidence>
<dbReference type="InterPro" id="IPR008991">
    <property type="entry name" value="Translation_prot_SH3-like_sf"/>
</dbReference>
<dbReference type="InterPro" id="IPR005824">
    <property type="entry name" value="KOW"/>
</dbReference>
<dbReference type="InterPro" id="IPR057264">
    <property type="entry name" value="Ribosomal_uL24_C"/>
</dbReference>
<dbReference type="SMART" id="SM00739">
    <property type="entry name" value="KOW"/>
    <property type="match status" value="1"/>
</dbReference>
<dbReference type="CDD" id="cd06089">
    <property type="entry name" value="KOW_RPL26"/>
    <property type="match status" value="1"/>
</dbReference>
<proteinExistence type="inferred from homology"/>
<dbReference type="AlphaFoldDB" id="A0A286RDF9"/>
<dbReference type="GO" id="GO:0003735">
    <property type="term" value="F:structural constituent of ribosome"/>
    <property type="evidence" value="ECO:0007669"/>
    <property type="project" value="InterPro"/>
</dbReference>
<dbReference type="RefSeq" id="WP_095414444.1">
    <property type="nucleotide sequence ID" value="NZ_CP018477.1"/>
</dbReference>
<reference evidence="8 9" key="1">
    <citation type="journal article" name="Front. Microbiol.">
        <title>Sugar Metabolism of the First Thermophilic Planctomycete Thermogutta terrifontis: Comparative Genomic and Transcriptomic Approaches.</title>
        <authorList>
            <person name="Elcheninov A.G."/>
            <person name="Menzel P."/>
            <person name="Gudbergsdottir S.R."/>
            <person name="Slesarev A.I."/>
            <person name="Kadnikov V.V."/>
            <person name="Krogh A."/>
            <person name="Bonch-Osmolovskaya E.A."/>
            <person name="Peng X."/>
            <person name="Kublanov I.V."/>
        </authorList>
    </citation>
    <scope>NUCLEOTIDE SEQUENCE [LARGE SCALE GENOMIC DNA]</scope>
    <source>
        <strain evidence="8 9">R1</strain>
    </source>
</reference>
<evidence type="ECO:0000256" key="3">
    <source>
        <dbReference type="ARBA" id="ARBA00023274"/>
    </source>
</evidence>
<accession>A0A286RDF9</accession>
<dbReference type="Pfam" id="PF00467">
    <property type="entry name" value="KOW"/>
    <property type="match status" value="1"/>
</dbReference>
<dbReference type="GO" id="GO:1990904">
    <property type="term" value="C:ribonucleoprotein complex"/>
    <property type="evidence" value="ECO:0007669"/>
    <property type="project" value="UniProtKB-KW"/>
</dbReference>
<dbReference type="PROSITE" id="PS01108">
    <property type="entry name" value="RIBOSOMAL_L24"/>
    <property type="match status" value="1"/>
</dbReference>
<dbReference type="HAMAP" id="MF_01326_B">
    <property type="entry name" value="Ribosomal_uL24_B"/>
    <property type="match status" value="1"/>
</dbReference>
<gene>
    <name evidence="5" type="primary">rplX</name>
    <name evidence="8" type="ORF">THTE_1398</name>
</gene>
<dbReference type="Gene3D" id="2.30.30.30">
    <property type="match status" value="1"/>
</dbReference>
<comment type="function">
    <text evidence="5">One of the proteins that surrounds the polypeptide exit tunnel on the outside of the subunit.</text>
</comment>
<keyword evidence="5" id="KW-0699">rRNA-binding</keyword>
<keyword evidence="2 5" id="KW-0689">Ribosomal protein</keyword>
<evidence type="ECO:0000256" key="4">
    <source>
        <dbReference type="ARBA" id="ARBA00035206"/>
    </source>
</evidence>